<accession>A0A645I720</accession>
<evidence type="ECO:0000313" key="1">
    <source>
        <dbReference type="EMBL" id="MPN46686.1"/>
    </source>
</evidence>
<proteinExistence type="predicted"/>
<name>A0A645I720_9ZZZZ</name>
<reference evidence="1" key="1">
    <citation type="submission" date="2019-08" db="EMBL/GenBank/DDBJ databases">
        <authorList>
            <person name="Kucharzyk K."/>
            <person name="Murdoch R.W."/>
            <person name="Higgins S."/>
            <person name="Loffler F."/>
        </authorList>
    </citation>
    <scope>NUCLEOTIDE SEQUENCE</scope>
</reference>
<protein>
    <submittedName>
        <fullName evidence="1">Uncharacterized protein</fullName>
    </submittedName>
</protein>
<dbReference type="AlphaFoldDB" id="A0A645I720"/>
<sequence length="127" mass="13647">MKMKRFHTGGSGEALQVLKRRARQLQEENGFVAYQIASYSEGIVQNGTILSVTPGKDGYSISLLPLGEEKKDDLSNTITLTVHMFALEGLKGEDLVEGLKVSAVTSGIAALSLPPIMPVVALLPYTE</sequence>
<organism evidence="1">
    <name type="scientific">bioreactor metagenome</name>
    <dbReference type="NCBI Taxonomy" id="1076179"/>
    <lineage>
        <taxon>unclassified sequences</taxon>
        <taxon>metagenomes</taxon>
        <taxon>ecological metagenomes</taxon>
    </lineage>
</organism>
<gene>
    <name evidence="1" type="ORF">SDC9_194283</name>
</gene>
<comment type="caution">
    <text evidence="1">The sequence shown here is derived from an EMBL/GenBank/DDBJ whole genome shotgun (WGS) entry which is preliminary data.</text>
</comment>
<dbReference type="EMBL" id="VSSQ01107563">
    <property type="protein sequence ID" value="MPN46686.1"/>
    <property type="molecule type" value="Genomic_DNA"/>
</dbReference>